<keyword evidence="4" id="KW-0732">Signal</keyword>
<dbReference type="Proteomes" id="UP000006548">
    <property type="component" value="Chromosome 1"/>
</dbReference>
<gene>
    <name evidence="11" type="primary">GDSL1</name>
    <name evidence="8 9" type="ordered locus">At1g29670</name>
    <name evidence="9" type="ORF">F15D2.22</name>
    <name evidence="9" type="ORF">F15D2_22</name>
</gene>
<dbReference type="PANTHER" id="PTHR45650">
    <property type="entry name" value="GDSL-LIKE LIPASE/ACYLHYDROLASE-RELATED"/>
    <property type="match status" value="1"/>
</dbReference>
<dbReference type="SUPFAM" id="SSF52266">
    <property type="entry name" value="SGNH hydrolase"/>
    <property type="match status" value="1"/>
</dbReference>
<sequence length="431" mass="47730">MRKNWSHYIGPTNLKVTRPTKIKSIKNTNVSLYIVTQLLWTSSHSLISLHFPLITNIFLLLKKDIGLEMESYLTKWCVVLVLLCFGFSVVKAQAQAQVPCFFVFGDSLVDNGNNNGLISIARSNYFPYGIDFGGPTGRFSNGKTTVDVIAELLGFNGYIPAYNTVSGRQILSGVNYASAAAGIREETGRQLGQRISFSGQVRNYQTTVSQVVQLLGDETRAADYLKRCIYSVGLGSNDYLNNYFMPTFYSSSRQFTPEQYANDLISRYSTQLNALYNYGARKFALSGIGAVGCSPNALAGSPDGRTCVDRINSANQIFNNKLRSLVDQLNNNHPDAKFIYINAYGIFQDMITNPARFGFRVTNAGCCGIGRNAGQITCLPGQRPCRDRNAYVFWDAFHPTEAANVIIARRSYNAQSASDAYPMDISRLAQL</sequence>
<reference evidence="10" key="2">
    <citation type="journal article" date="2017" name="Plant J.">
        <title>Araport11: a complete reannotation of the Arabidopsis thaliana reference genome.</title>
        <authorList>
            <person name="Cheng C.Y."/>
            <person name="Krishnakumar V."/>
            <person name="Chan A.P."/>
            <person name="Thibaud-Nissen F."/>
            <person name="Schobel S."/>
            <person name="Town C.D."/>
        </authorList>
    </citation>
    <scope>GENOME REANNOTATION</scope>
    <source>
        <strain evidence="10">cv. Columbia</strain>
    </source>
</reference>
<dbReference type="GO" id="GO:0016788">
    <property type="term" value="F:hydrolase activity, acting on ester bonds"/>
    <property type="evidence" value="ECO:0007669"/>
    <property type="project" value="InterPro"/>
</dbReference>
<dbReference type="CDD" id="cd01837">
    <property type="entry name" value="SGNH_plant_lipase_like"/>
    <property type="match status" value="1"/>
</dbReference>
<keyword evidence="12 13" id="KW-1267">Proteomics identification</keyword>
<evidence type="ECO:0000256" key="2">
    <source>
        <dbReference type="ARBA" id="ARBA00008668"/>
    </source>
</evidence>
<organism evidence="9 10">
    <name type="scientific">Arabidopsis thaliana</name>
    <name type="common">Mouse-ear cress</name>
    <dbReference type="NCBI Taxonomy" id="3702"/>
    <lineage>
        <taxon>Eukaryota</taxon>
        <taxon>Viridiplantae</taxon>
        <taxon>Streptophyta</taxon>
        <taxon>Embryophyta</taxon>
        <taxon>Tracheophyta</taxon>
        <taxon>Spermatophyta</taxon>
        <taxon>Magnoliopsida</taxon>
        <taxon>eudicotyledons</taxon>
        <taxon>Gunneridae</taxon>
        <taxon>Pentapetalae</taxon>
        <taxon>rosids</taxon>
        <taxon>malvids</taxon>
        <taxon>Brassicales</taxon>
        <taxon>Brassicaceae</taxon>
        <taxon>Camelineae</taxon>
        <taxon>Arabidopsis</taxon>
    </lineage>
</organism>
<dbReference type="ExpressionAtlas" id="A0A1P8ASL8">
    <property type="expression patterns" value="baseline and differential"/>
</dbReference>
<evidence type="ECO:0000313" key="11">
    <source>
        <dbReference type="TAIR" id="AT1G29670"/>
    </source>
</evidence>
<dbReference type="FunFam" id="3.40.50.1110:FF:000003">
    <property type="entry name" value="GDSL esterase/lipase APG"/>
    <property type="match status" value="1"/>
</dbReference>
<evidence type="ECO:0000256" key="1">
    <source>
        <dbReference type="ARBA" id="ARBA00004613"/>
    </source>
</evidence>
<dbReference type="Araport" id="AT1G29670"/>
<evidence type="ECO:0000256" key="6">
    <source>
        <dbReference type="ARBA" id="ARBA00022963"/>
    </source>
</evidence>
<keyword evidence="3" id="KW-0964">Secreted</keyword>
<evidence type="ECO:0007829" key="12">
    <source>
        <dbReference type="PeptideAtlas" id="A0A1P8ASL8"/>
    </source>
</evidence>
<dbReference type="EMBL" id="CP002684">
    <property type="protein sequence ID" value="ANM59649.1"/>
    <property type="molecule type" value="Genomic_DNA"/>
</dbReference>
<keyword evidence="7" id="KW-0443">Lipid metabolism</keyword>
<keyword evidence="5" id="KW-0378">Hydrolase</keyword>
<keyword evidence="10" id="KW-1185">Reference proteome</keyword>
<dbReference type="SMR" id="A0A1P8ASL8"/>
<dbReference type="InterPro" id="IPR001087">
    <property type="entry name" value="GDSL"/>
</dbReference>
<dbReference type="Pfam" id="PF00657">
    <property type="entry name" value="Lipase_GDSL"/>
    <property type="match status" value="1"/>
</dbReference>
<name>A0A1P8ASL8_ARATH</name>
<keyword evidence="6" id="KW-0442">Lipid degradation</keyword>
<comment type="subcellular location">
    <subcellularLocation>
        <location evidence="1">Secreted</location>
    </subcellularLocation>
</comment>
<protein>
    <submittedName>
        <fullName evidence="9">GDSL-like Lipase/Acylhydrolase superfamily protein</fullName>
    </submittedName>
</protein>
<dbReference type="GeneID" id="839844"/>
<comment type="similarity">
    <text evidence="2">Belongs to the 'GDSL' lipolytic enzyme family.</text>
</comment>
<dbReference type="TAIR" id="AT1G29670">
    <property type="gene designation" value="GDSL1"/>
</dbReference>
<dbReference type="AlphaFoldDB" id="A0A1P8ASL8"/>
<dbReference type="ProteomicsDB" id="203580"/>
<evidence type="ECO:0000256" key="4">
    <source>
        <dbReference type="ARBA" id="ARBA00022729"/>
    </source>
</evidence>
<dbReference type="RefSeq" id="NP_001321992.1">
    <property type="nucleotide sequence ID" value="NM_001332867.1"/>
</dbReference>
<evidence type="ECO:0000256" key="3">
    <source>
        <dbReference type="ARBA" id="ARBA00022525"/>
    </source>
</evidence>
<evidence type="ECO:0000256" key="7">
    <source>
        <dbReference type="ARBA" id="ARBA00023098"/>
    </source>
</evidence>
<evidence type="ECO:0000256" key="5">
    <source>
        <dbReference type="ARBA" id="ARBA00022801"/>
    </source>
</evidence>
<dbReference type="InterPro" id="IPR036514">
    <property type="entry name" value="SGNH_hydro_sf"/>
</dbReference>
<evidence type="ECO:0000313" key="8">
    <source>
        <dbReference type="Araport" id="AT1G29670"/>
    </source>
</evidence>
<evidence type="ECO:0007829" key="13">
    <source>
        <dbReference type="ProteomicsDB" id="A0A1P8ASL8"/>
    </source>
</evidence>
<evidence type="ECO:0000313" key="9">
    <source>
        <dbReference type="EMBL" id="ANM59649.1"/>
    </source>
</evidence>
<dbReference type="OrthoDB" id="1600564at2759"/>
<proteinExistence type="evidence at protein level"/>
<dbReference type="GO" id="GO:0016042">
    <property type="term" value="P:lipid catabolic process"/>
    <property type="evidence" value="ECO:0007669"/>
    <property type="project" value="UniProtKB-KW"/>
</dbReference>
<dbReference type="InterPro" id="IPR035669">
    <property type="entry name" value="SGNH_plant_lipase-like"/>
</dbReference>
<dbReference type="PANTHER" id="PTHR45650:SF67">
    <property type="entry name" value="(RAPE) HYPOTHETICAL PROTEIN"/>
    <property type="match status" value="1"/>
</dbReference>
<dbReference type="GO" id="GO:0005576">
    <property type="term" value="C:extracellular region"/>
    <property type="evidence" value="ECO:0007669"/>
    <property type="project" value="UniProtKB-SubCell"/>
</dbReference>
<accession>A0A1P8ASL8</accession>
<dbReference type="InterPro" id="IPR051238">
    <property type="entry name" value="GDSL_esterase/lipase"/>
</dbReference>
<evidence type="ECO:0000313" key="10">
    <source>
        <dbReference type="Proteomes" id="UP000006548"/>
    </source>
</evidence>
<reference evidence="9 10" key="1">
    <citation type="journal article" date="2000" name="Nature">
        <title>Sequence and analysis of chromosome 1 of the plant Arabidopsis thaliana.</title>
        <authorList>
            <person name="Theologis A."/>
            <person name="Ecker J.R."/>
            <person name="Palm C.J."/>
            <person name="Federspiel N.A."/>
            <person name="Kaul S."/>
            <person name="White O."/>
            <person name="Alonso J."/>
            <person name="Altafi H."/>
            <person name="Araujo R."/>
            <person name="Bowman C.L."/>
            <person name="Brooks S.Y."/>
            <person name="Buehler E."/>
            <person name="Chan A."/>
            <person name="Chao Q."/>
            <person name="Chen H."/>
            <person name="Cheuk R.F."/>
            <person name="Chin C.W."/>
            <person name="Chung M.K."/>
            <person name="Conn L."/>
            <person name="Conway A.B."/>
            <person name="Conway A.R."/>
            <person name="Creasy T.H."/>
            <person name="Dewar K."/>
            <person name="Dunn P."/>
            <person name="Etgu P."/>
            <person name="Feldblyum T.V."/>
            <person name="Feng J."/>
            <person name="Fong B."/>
            <person name="Fujii C.Y."/>
            <person name="Gill J.E."/>
            <person name="Goldsmith A.D."/>
            <person name="Haas B."/>
            <person name="Hansen N.F."/>
            <person name="Hughes B."/>
            <person name="Huizar L."/>
            <person name="Hunter J.L."/>
            <person name="Jenkins J."/>
            <person name="Johnson-Hopson C."/>
            <person name="Khan S."/>
            <person name="Khaykin E."/>
            <person name="Kim C.J."/>
            <person name="Koo H.L."/>
            <person name="Kremenetskaia I."/>
            <person name="Kurtz D.B."/>
            <person name="Kwan A."/>
            <person name="Lam B."/>
            <person name="Langin-Hooper S."/>
            <person name="Lee A."/>
            <person name="Lee J.M."/>
            <person name="Lenz C.A."/>
            <person name="Li J.H."/>
            <person name="Li Y."/>
            <person name="Lin X."/>
            <person name="Liu S.X."/>
            <person name="Liu Z.A."/>
            <person name="Luros J.S."/>
            <person name="Maiti R."/>
            <person name="Marziali A."/>
            <person name="Militscher J."/>
            <person name="Miranda M."/>
            <person name="Nguyen M."/>
            <person name="Nierman W.C."/>
            <person name="Osborne B.I."/>
            <person name="Pai G."/>
            <person name="Peterson J."/>
            <person name="Pham P.K."/>
            <person name="Rizzo M."/>
            <person name="Rooney T."/>
            <person name="Rowley D."/>
            <person name="Sakano H."/>
            <person name="Salzberg S.L."/>
            <person name="Schwartz J.R."/>
            <person name="Shinn P."/>
            <person name="Southwick A.M."/>
            <person name="Sun H."/>
            <person name="Tallon L.J."/>
            <person name="Tambunga G."/>
            <person name="Toriumi M.J."/>
            <person name="Town C.D."/>
            <person name="Utterback T."/>
            <person name="Van Aken S."/>
            <person name="Vaysberg M."/>
            <person name="Vysotskaia V.S."/>
            <person name="Walker M."/>
            <person name="Wu D."/>
            <person name="Yu G."/>
            <person name="Fraser C.M."/>
            <person name="Venter J.C."/>
            <person name="Davis R.W."/>
        </authorList>
    </citation>
    <scope>NUCLEOTIDE SEQUENCE [LARGE SCALE GENOMIC DNA]</scope>
    <source>
        <strain evidence="10">cv. Columbia</strain>
    </source>
</reference>
<dbReference type="Gene3D" id="3.40.50.1110">
    <property type="entry name" value="SGNH hydrolase"/>
    <property type="match status" value="1"/>
</dbReference>